<protein>
    <submittedName>
        <fullName evidence="1">Arylsulfotransferase (ASST)</fullName>
    </submittedName>
</protein>
<accession>A0AA48RII6</accession>
<dbReference type="RefSeq" id="WP_171566606.1">
    <property type="nucleotide sequence ID" value="NZ_JAUSVZ010000029.1"/>
</dbReference>
<dbReference type="Proteomes" id="UP001189619">
    <property type="component" value="Chromosome"/>
</dbReference>
<gene>
    <name evidence="1" type="ORF">BSPP4475_15960</name>
</gene>
<organism evidence="1 2">
    <name type="scientific">Brevibacillus aydinogluensis</name>
    <dbReference type="NCBI Taxonomy" id="927786"/>
    <lineage>
        <taxon>Bacteria</taxon>
        <taxon>Bacillati</taxon>
        <taxon>Bacillota</taxon>
        <taxon>Bacilli</taxon>
        <taxon>Bacillales</taxon>
        <taxon>Paenibacillaceae</taxon>
        <taxon>Brevibacillus</taxon>
    </lineage>
</organism>
<keyword evidence="2" id="KW-1185">Reference proteome</keyword>
<dbReference type="SUPFAM" id="SSF69304">
    <property type="entry name" value="Tricorn protease N-terminal domain"/>
    <property type="match status" value="1"/>
</dbReference>
<sequence length="407" mass="47106">MGRRTITIVAIAGVMVLAAFGIWYTQYDNHQMTTSNETDDEIIENKEMKTVEDGRTLINIEETPDVEINSVEEFSYPFQIEEYVVESPDFRWAPTAPQFVNDRVIAFDMDDSKLQQSFVGLFDRSSKKYEKIYSAPPFFIINSLVGIDNVLYWVEYDRNPSLELKWRIMSMDLGNKKIEMIKQGISQDGTDPPILRVYGKKVTWIEYEVENQIVTSKAMILHQDRQKAIEVIAETKLSEKDGRDGYYFAVQTPTDRGLVIQQSKYQNKDGKSQKSYVITLFPYDRSKAVDLLIGERIIDFNVHGNWFVWTEEGKVSVASLQDGKVKYRFSGKSKTLTNDTPFIKNDFLIYRYGMNRVFIANLKTGKHQGLLEEKIITTKLFRSGEYLSYGIIERNGQNSRMKFVVIK</sequence>
<dbReference type="EMBL" id="OY569118">
    <property type="protein sequence ID" value="CAJ1003818.1"/>
    <property type="molecule type" value="Genomic_DNA"/>
</dbReference>
<reference evidence="1" key="1">
    <citation type="submission" date="2023-07" db="EMBL/GenBank/DDBJ databases">
        <authorList>
            <person name="Ivanov I."/>
            <person name="Teneva D."/>
            <person name="Stoikov I."/>
        </authorList>
    </citation>
    <scope>NUCLEOTIDE SEQUENCE</scope>
    <source>
        <strain evidence="1">4475</strain>
    </source>
</reference>
<proteinExistence type="predicted"/>
<evidence type="ECO:0000313" key="2">
    <source>
        <dbReference type="Proteomes" id="UP001189619"/>
    </source>
</evidence>
<dbReference type="AlphaFoldDB" id="A0AA48RII6"/>
<dbReference type="KEGG" id="bayd:BSPP4475_15960"/>
<evidence type="ECO:0000313" key="1">
    <source>
        <dbReference type="EMBL" id="CAJ1003818.1"/>
    </source>
</evidence>
<name>A0AA48RII6_9BACL</name>